<gene>
    <name evidence="1" type="ORF">SLEP1_g54534</name>
</gene>
<dbReference type="PANTHER" id="PTHR32378">
    <property type="entry name" value="GUANINE NUCLEOTIDE-BINDING PROTEIN SUBUNIT GAMMA 3"/>
    <property type="match status" value="1"/>
</dbReference>
<name>A0AAV5MDQ9_9ROSI</name>
<protein>
    <recommendedName>
        <fullName evidence="3">Guanine nucleotide-binding protein subunit gamma 3-like</fullName>
    </recommendedName>
</protein>
<dbReference type="PANTHER" id="PTHR32378:SF14">
    <property type="match status" value="1"/>
</dbReference>
<keyword evidence="2" id="KW-1185">Reference proteome</keyword>
<evidence type="ECO:0000313" key="1">
    <source>
        <dbReference type="EMBL" id="GKV47655.1"/>
    </source>
</evidence>
<sequence length="159" mass="18283">MVKVQALEREVHHLQEELKSLEHIQRASRYCKEVDDFVRVDDFVGAKPDPFIARTPEVHKSCSFWKRFWGNCCLNLSWICCCTTFRLRFKRLNIFTNCISCNSSCIHACCSEKTCCLKCPDCKGDSCCCPCRACYCLRSFFHNCTKVISCSSCIKACCP</sequence>
<comment type="caution">
    <text evidence="1">The sequence shown here is derived from an EMBL/GenBank/DDBJ whole genome shotgun (WGS) entry which is preliminary data.</text>
</comment>
<dbReference type="AlphaFoldDB" id="A0AAV5MDQ9"/>
<proteinExistence type="predicted"/>
<reference evidence="1 2" key="1">
    <citation type="journal article" date="2021" name="Commun. Biol.">
        <title>The genome of Shorea leprosula (Dipterocarpaceae) highlights the ecological relevance of drought in aseasonal tropical rainforests.</title>
        <authorList>
            <person name="Ng K.K.S."/>
            <person name="Kobayashi M.J."/>
            <person name="Fawcett J.A."/>
            <person name="Hatakeyama M."/>
            <person name="Paape T."/>
            <person name="Ng C.H."/>
            <person name="Ang C.C."/>
            <person name="Tnah L.H."/>
            <person name="Lee C.T."/>
            <person name="Nishiyama T."/>
            <person name="Sese J."/>
            <person name="O'Brien M.J."/>
            <person name="Copetti D."/>
            <person name="Mohd Noor M.I."/>
            <person name="Ong R.C."/>
            <person name="Putra M."/>
            <person name="Sireger I.Z."/>
            <person name="Indrioko S."/>
            <person name="Kosugi Y."/>
            <person name="Izuno A."/>
            <person name="Isagi Y."/>
            <person name="Lee S.L."/>
            <person name="Shimizu K.K."/>
        </authorList>
    </citation>
    <scope>NUCLEOTIDE SEQUENCE [LARGE SCALE GENOMIC DNA]</scope>
    <source>
        <strain evidence="1">214</strain>
    </source>
</reference>
<dbReference type="InterPro" id="IPR055305">
    <property type="entry name" value="GG3-like"/>
</dbReference>
<accession>A0AAV5MDQ9</accession>
<evidence type="ECO:0008006" key="3">
    <source>
        <dbReference type="Google" id="ProtNLM"/>
    </source>
</evidence>
<evidence type="ECO:0000313" key="2">
    <source>
        <dbReference type="Proteomes" id="UP001054252"/>
    </source>
</evidence>
<dbReference type="Proteomes" id="UP001054252">
    <property type="component" value="Unassembled WGS sequence"/>
</dbReference>
<dbReference type="EMBL" id="BPVZ01000233">
    <property type="protein sequence ID" value="GKV47655.1"/>
    <property type="molecule type" value="Genomic_DNA"/>
</dbReference>
<organism evidence="1 2">
    <name type="scientific">Rubroshorea leprosula</name>
    <dbReference type="NCBI Taxonomy" id="152421"/>
    <lineage>
        <taxon>Eukaryota</taxon>
        <taxon>Viridiplantae</taxon>
        <taxon>Streptophyta</taxon>
        <taxon>Embryophyta</taxon>
        <taxon>Tracheophyta</taxon>
        <taxon>Spermatophyta</taxon>
        <taxon>Magnoliopsida</taxon>
        <taxon>eudicotyledons</taxon>
        <taxon>Gunneridae</taxon>
        <taxon>Pentapetalae</taxon>
        <taxon>rosids</taxon>
        <taxon>malvids</taxon>
        <taxon>Malvales</taxon>
        <taxon>Dipterocarpaceae</taxon>
        <taxon>Rubroshorea</taxon>
    </lineage>
</organism>